<sequence length="76" mass="8676">MQALLPPHNRAAMSSSTTQNSLPWETQWLTQRTQQTESSRILDEVLKPLKYLQRRVLLLLCRVIEGGDLRGGLPPH</sequence>
<feature type="compositionally biased region" description="Polar residues" evidence="1">
    <location>
        <begin position="12"/>
        <end position="25"/>
    </location>
</feature>
<accession>A0AAN8AYF5</accession>
<name>A0AAN8AYF5_ELEMC</name>
<dbReference type="EMBL" id="JAUZQC010000003">
    <property type="protein sequence ID" value="KAK5873743.1"/>
    <property type="molecule type" value="Genomic_DNA"/>
</dbReference>
<comment type="caution">
    <text evidence="2">The sequence shown here is derived from an EMBL/GenBank/DDBJ whole genome shotgun (WGS) entry which is preliminary data.</text>
</comment>
<reference evidence="2 3" key="1">
    <citation type="journal article" date="2023" name="Genes (Basel)">
        <title>Chromosome-Level Genome Assembly and Circadian Gene Repertoire of the Patagonia Blennie Eleginops maclovinus-The Closest Ancestral Proxy of Antarctic Cryonotothenioids.</title>
        <authorList>
            <person name="Cheng C.C."/>
            <person name="Rivera-Colon A.G."/>
            <person name="Minhas B.F."/>
            <person name="Wilson L."/>
            <person name="Rayamajhi N."/>
            <person name="Vargas-Chacoff L."/>
            <person name="Catchen J.M."/>
        </authorList>
    </citation>
    <scope>NUCLEOTIDE SEQUENCE [LARGE SCALE GENOMIC DNA]</scope>
    <source>
        <strain evidence="2">JMC-PN-2008</strain>
    </source>
</reference>
<organism evidence="2 3">
    <name type="scientific">Eleginops maclovinus</name>
    <name type="common">Patagonian blennie</name>
    <name type="synonym">Eleginus maclovinus</name>
    <dbReference type="NCBI Taxonomy" id="56733"/>
    <lineage>
        <taxon>Eukaryota</taxon>
        <taxon>Metazoa</taxon>
        <taxon>Chordata</taxon>
        <taxon>Craniata</taxon>
        <taxon>Vertebrata</taxon>
        <taxon>Euteleostomi</taxon>
        <taxon>Actinopterygii</taxon>
        <taxon>Neopterygii</taxon>
        <taxon>Teleostei</taxon>
        <taxon>Neoteleostei</taxon>
        <taxon>Acanthomorphata</taxon>
        <taxon>Eupercaria</taxon>
        <taxon>Perciformes</taxon>
        <taxon>Notothenioidei</taxon>
        <taxon>Eleginopidae</taxon>
        <taxon>Eleginops</taxon>
    </lineage>
</organism>
<protein>
    <submittedName>
        <fullName evidence="2">Uncharacterized protein</fullName>
    </submittedName>
</protein>
<gene>
    <name evidence="2" type="ORF">PBY51_018755</name>
</gene>
<keyword evidence="3" id="KW-1185">Reference proteome</keyword>
<reference evidence="2 3" key="2">
    <citation type="journal article" date="2023" name="Mol. Biol. Evol.">
        <title>Genomics of Secondarily Temperate Adaptation in the Only Non-Antarctic Icefish.</title>
        <authorList>
            <person name="Rivera-Colon A.G."/>
            <person name="Rayamajhi N."/>
            <person name="Minhas B.F."/>
            <person name="Madrigal G."/>
            <person name="Bilyk K.T."/>
            <person name="Yoon V."/>
            <person name="Hune M."/>
            <person name="Gregory S."/>
            <person name="Cheng C.H.C."/>
            <person name="Catchen J.M."/>
        </authorList>
    </citation>
    <scope>NUCLEOTIDE SEQUENCE [LARGE SCALE GENOMIC DNA]</scope>
    <source>
        <strain evidence="2">JMC-PN-2008</strain>
    </source>
</reference>
<proteinExistence type="predicted"/>
<dbReference type="AlphaFoldDB" id="A0AAN8AYF5"/>
<dbReference type="Proteomes" id="UP001346869">
    <property type="component" value="Unassembled WGS sequence"/>
</dbReference>
<evidence type="ECO:0000256" key="1">
    <source>
        <dbReference type="SAM" id="MobiDB-lite"/>
    </source>
</evidence>
<evidence type="ECO:0000313" key="2">
    <source>
        <dbReference type="EMBL" id="KAK5873743.1"/>
    </source>
</evidence>
<evidence type="ECO:0000313" key="3">
    <source>
        <dbReference type="Proteomes" id="UP001346869"/>
    </source>
</evidence>
<feature type="region of interest" description="Disordered" evidence="1">
    <location>
        <begin position="1"/>
        <end position="25"/>
    </location>
</feature>